<dbReference type="Gene3D" id="3.30.710.10">
    <property type="entry name" value="Potassium Channel Kv1.1, Chain A"/>
    <property type="match status" value="1"/>
</dbReference>
<dbReference type="AlphaFoldDB" id="A0A6A2XZC7"/>
<dbReference type="InterPro" id="IPR011333">
    <property type="entry name" value="SKP1/BTB/POZ_sf"/>
</dbReference>
<dbReference type="SUPFAM" id="SSF117281">
    <property type="entry name" value="Kelch motif"/>
    <property type="match status" value="1"/>
</dbReference>
<evidence type="ECO:0000256" key="1">
    <source>
        <dbReference type="ARBA" id="ARBA00004906"/>
    </source>
</evidence>
<dbReference type="UniPathway" id="UPA00143"/>
<feature type="compositionally biased region" description="Low complexity" evidence="4">
    <location>
        <begin position="343"/>
        <end position="354"/>
    </location>
</feature>
<keyword evidence="2" id="KW-0880">Kelch repeat</keyword>
<reference evidence="5" key="1">
    <citation type="submission" date="2019-09" db="EMBL/GenBank/DDBJ databases">
        <title>Draft genome information of white flower Hibiscus syriacus.</title>
        <authorList>
            <person name="Kim Y.-M."/>
        </authorList>
    </citation>
    <scope>NUCLEOTIDE SEQUENCE [LARGE SCALE GENOMIC DNA]</scope>
    <source>
        <strain evidence="5">YM2019G1</strain>
    </source>
</reference>
<evidence type="ECO:0000313" key="5">
    <source>
        <dbReference type="EMBL" id="KAE8662217.1"/>
    </source>
</evidence>
<dbReference type="SUPFAM" id="SSF54695">
    <property type="entry name" value="POZ domain"/>
    <property type="match status" value="1"/>
</dbReference>
<dbReference type="PANTHER" id="PTHR46773">
    <property type="match status" value="1"/>
</dbReference>
<evidence type="ECO:0000256" key="3">
    <source>
        <dbReference type="ARBA" id="ARBA00022737"/>
    </source>
</evidence>
<dbReference type="PANTHER" id="PTHR46773:SF5">
    <property type="entry name" value="OS04G0487100 PROTEIN"/>
    <property type="match status" value="1"/>
</dbReference>
<proteinExistence type="predicted"/>
<dbReference type="InterPro" id="IPR015915">
    <property type="entry name" value="Kelch-typ_b-propeller"/>
</dbReference>
<feature type="region of interest" description="Disordered" evidence="4">
    <location>
        <begin position="341"/>
        <end position="397"/>
    </location>
</feature>
<keyword evidence="3" id="KW-0677">Repeat</keyword>
<dbReference type="Proteomes" id="UP000436088">
    <property type="component" value="Unassembled WGS sequence"/>
</dbReference>
<dbReference type="GO" id="GO:0016567">
    <property type="term" value="P:protein ubiquitination"/>
    <property type="evidence" value="ECO:0007669"/>
    <property type="project" value="UniProtKB-UniPathway"/>
</dbReference>
<organism evidence="5 6">
    <name type="scientific">Hibiscus syriacus</name>
    <name type="common">Rose of Sharon</name>
    <dbReference type="NCBI Taxonomy" id="106335"/>
    <lineage>
        <taxon>Eukaryota</taxon>
        <taxon>Viridiplantae</taxon>
        <taxon>Streptophyta</taxon>
        <taxon>Embryophyta</taxon>
        <taxon>Tracheophyta</taxon>
        <taxon>Spermatophyta</taxon>
        <taxon>Magnoliopsida</taxon>
        <taxon>eudicotyledons</taxon>
        <taxon>Gunneridae</taxon>
        <taxon>Pentapetalae</taxon>
        <taxon>rosids</taxon>
        <taxon>malvids</taxon>
        <taxon>Malvales</taxon>
        <taxon>Malvaceae</taxon>
        <taxon>Malvoideae</taxon>
        <taxon>Hibiscus</taxon>
    </lineage>
</organism>
<sequence length="397" mass="44620">MQFLTMVPGLPSSGMAQTSTQLWRGRLHVMGGSKENSHTPGLEHWSLAVKDGKALETEWRSEVPIPRGGPHRACVVFKDSHYVIGGQEGDFMAKPGSQIFKCSRRMEVVYSEVCMLDGDMKWKTLPPMPKPDSHIEFAWALVNNSIVIAGGTTEKHPITKKKRFWLEKCFSLILIHCFTVIPDYSITAATICFLKLNKEDTVKLISAEGMKFVIDKEAAMVSQTIRKMLNSPDYPYVPNASVSTLRSHHDRFLHLMISWWFRPSGGSQLVDVINIVPSKYVETLVYGCILSNLFIKLGLDVSLNNPIPLQNQINLTSLKKTDWKQDEETILWVFRPGKQTLGASSSRAAPSSSRSPPPPPAPAADDDPEFQQRMQDIDDHVPDDKPARQEDQMPPYF</sequence>
<evidence type="ECO:0000313" key="6">
    <source>
        <dbReference type="Proteomes" id="UP000436088"/>
    </source>
</evidence>
<comment type="caution">
    <text evidence="5">The sequence shown here is derived from an EMBL/GenBank/DDBJ whole genome shotgun (WGS) entry which is preliminary data.</text>
</comment>
<protein>
    <submittedName>
        <fullName evidence="5">Kelch repeat-containing protein</fullName>
    </submittedName>
</protein>
<feature type="compositionally biased region" description="Basic and acidic residues" evidence="4">
    <location>
        <begin position="375"/>
        <end position="391"/>
    </location>
</feature>
<dbReference type="Gene3D" id="2.120.10.80">
    <property type="entry name" value="Kelch-type beta propeller"/>
    <property type="match status" value="1"/>
</dbReference>
<comment type="pathway">
    <text evidence="1">Protein modification; protein ubiquitination.</text>
</comment>
<dbReference type="InterPro" id="IPR053256">
    <property type="entry name" value="Kelch_repeat-containing"/>
</dbReference>
<name>A0A6A2XZC7_HIBSY</name>
<accession>A0A6A2XZC7</accession>
<evidence type="ECO:0000256" key="2">
    <source>
        <dbReference type="ARBA" id="ARBA00022441"/>
    </source>
</evidence>
<keyword evidence="6" id="KW-1185">Reference proteome</keyword>
<dbReference type="EMBL" id="VEPZ02001715">
    <property type="protein sequence ID" value="KAE8662217.1"/>
    <property type="molecule type" value="Genomic_DNA"/>
</dbReference>
<gene>
    <name evidence="5" type="ORF">F3Y22_tig00113716pilonHSYRG00002</name>
</gene>
<evidence type="ECO:0000256" key="4">
    <source>
        <dbReference type="SAM" id="MobiDB-lite"/>
    </source>
</evidence>